<reference evidence="11 12" key="1">
    <citation type="journal article" date="2019" name="Mol. Biol. Evol.">
        <title>Blast fungal genomes show frequent chromosomal changes, gene gains and losses, and effector gene turnover.</title>
        <authorList>
            <person name="Gomez Luciano L.B."/>
            <person name="Jason Tsai I."/>
            <person name="Chuma I."/>
            <person name="Tosa Y."/>
            <person name="Chen Y.H."/>
            <person name="Li J.Y."/>
            <person name="Li M.Y."/>
            <person name="Jade Lu M.Y."/>
            <person name="Nakayashiki H."/>
            <person name="Li W.H."/>
        </authorList>
    </citation>
    <scope>NUCLEOTIDE SEQUENCE [LARGE SCALE GENOMIC DNA]</scope>
    <source>
        <strain evidence="11 12">NI907</strain>
    </source>
</reference>
<comment type="subcellular location">
    <subcellularLocation>
        <location evidence="1">Mitochondrion</location>
    </subcellularLocation>
</comment>
<dbReference type="InterPro" id="IPR020568">
    <property type="entry name" value="Ribosomal_Su5_D2-typ_SF"/>
</dbReference>
<evidence type="ECO:0000256" key="9">
    <source>
        <dbReference type="RuleBase" id="RU003823"/>
    </source>
</evidence>
<gene>
    <name evidence="12" type="ORF">PgNI_06083</name>
</gene>
<dbReference type="OrthoDB" id="309483at2759"/>
<evidence type="ECO:0000256" key="6">
    <source>
        <dbReference type="ARBA" id="ARBA00037226"/>
    </source>
</evidence>
<keyword evidence="11" id="KW-1185">Reference proteome</keyword>
<dbReference type="Gene3D" id="3.30.160.20">
    <property type="match status" value="1"/>
</dbReference>
<dbReference type="Gene3D" id="3.30.230.10">
    <property type="match status" value="1"/>
</dbReference>
<evidence type="ECO:0000256" key="8">
    <source>
        <dbReference type="PROSITE-ProRule" id="PRU00268"/>
    </source>
</evidence>
<dbReference type="GeneID" id="41961021"/>
<dbReference type="Pfam" id="PF03719">
    <property type="entry name" value="Ribosomal_S5_C"/>
    <property type="match status" value="1"/>
</dbReference>
<dbReference type="RefSeq" id="XP_030982265.1">
    <property type="nucleotide sequence ID" value="XM_031126112.1"/>
</dbReference>
<sequence>MSAARPAARSLLSRRCLGGAPNAAVPSSVLAATQVQQPPTCRRQFHASAPAEVRRRPRFSNVHAKAMGLVTEEDVSKATNEAFPELTKQELAAMEKIYSQEQLEALKAGEKAVDPRDLTVQGRVRIDPYRLGYLSDLSKIDPVVDKRTKKEPPPNTRARFMTGPEFVLDFYSWMRSFLPKGLNLEKDLKNMSEDELNALLDKYTPSHTDLFNYMVNRSSMTDGGQPSNTAIAPALMDKVPGVAGLYKRQVDPADEGLDDEGKYQQAKKQTGLSVQDILGLRHKILVQRFVTNQTRLGKVQSWHIMTIVGNGNGRIGLGEAKSVDGQIAMHKARLMAIKNMVPIRRYEDRTIYGRVRVKIAGTVVEMAARPPGFGLRISHRLFEICRLAGIKDLSASIPRSRNPMNTVKAAMKALQSQPDPEAIAIGRGKKLVDVRKVYYGGHVI</sequence>
<organism evidence="11 12">
    <name type="scientific">Pyricularia grisea</name>
    <name type="common">Crabgrass-specific blast fungus</name>
    <name type="synonym">Magnaporthe grisea</name>
    <dbReference type="NCBI Taxonomy" id="148305"/>
    <lineage>
        <taxon>Eukaryota</taxon>
        <taxon>Fungi</taxon>
        <taxon>Dikarya</taxon>
        <taxon>Ascomycota</taxon>
        <taxon>Pezizomycotina</taxon>
        <taxon>Sordariomycetes</taxon>
        <taxon>Sordariomycetidae</taxon>
        <taxon>Magnaporthales</taxon>
        <taxon>Pyriculariaceae</taxon>
        <taxon>Pyricularia</taxon>
    </lineage>
</organism>
<dbReference type="FunFam" id="3.30.230.10:FF:000041">
    <property type="entry name" value="37S ribosomal protein S5"/>
    <property type="match status" value="1"/>
</dbReference>
<reference evidence="12" key="2">
    <citation type="submission" date="2019-10" db="EMBL/GenBank/DDBJ databases">
        <authorList>
            <consortium name="NCBI Genome Project"/>
        </authorList>
    </citation>
    <scope>NUCLEOTIDE SEQUENCE</scope>
    <source>
        <strain evidence="12">NI907</strain>
    </source>
</reference>
<evidence type="ECO:0000259" key="10">
    <source>
        <dbReference type="PROSITE" id="PS50881"/>
    </source>
</evidence>
<keyword evidence="5 8" id="KW-0687">Ribonucleoprotein</keyword>
<dbReference type="FunFam" id="3.30.160.20:FF:000022">
    <property type="entry name" value="28S ribosomal protein S5, mitochondrial"/>
    <property type="match status" value="1"/>
</dbReference>
<proteinExistence type="inferred from homology"/>
<dbReference type="KEGG" id="pgri:PgNI_06083"/>
<keyword evidence="4" id="KW-0496">Mitochondrion</keyword>
<evidence type="ECO:0000256" key="4">
    <source>
        <dbReference type="ARBA" id="ARBA00023128"/>
    </source>
</evidence>
<keyword evidence="3 8" id="KW-0689">Ribosomal protein</keyword>
<evidence type="ECO:0000256" key="2">
    <source>
        <dbReference type="ARBA" id="ARBA00008945"/>
    </source>
</evidence>
<dbReference type="AlphaFoldDB" id="A0A6P8B540"/>
<dbReference type="GO" id="GO:0005763">
    <property type="term" value="C:mitochondrial small ribosomal subunit"/>
    <property type="evidence" value="ECO:0007669"/>
    <property type="project" value="UniProtKB-ARBA"/>
</dbReference>
<evidence type="ECO:0000313" key="11">
    <source>
        <dbReference type="Proteomes" id="UP000515153"/>
    </source>
</evidence>
<dbReference type="PROSITE" id="PS50881">
    <property type="entry name" value="S5_DSRBD"/>
    <property type="match status" value="1"/>
</dbReference>
<evidence type="ECO:0000256" key="5">
    <source>
        <dbReference type="ARBA" id="ARBA00023274"/>
    </source>
</evidence>
<evidence type="ECO:0000256" key="3">
    <source>
        <dbReference type="ARBA" id="ARBA00022980"/>
    </source>
</evidence>
<evidence type="ECO:0000256" key="1">
    <source>
        <dbReference type="ARBA" id="ARBA00004173"/>
    </source>
</evidence>
<dbReference type="InterPro" id="IPR013810">
    <property type="entry name" value="Ribosomal_uS5_N"/>
</dbReference>
<dbReference type="InterPro" id="IPR014721">
    <property type="entry name" value="Ribsml_uS5_D2-typ_fold_subgr"/>
</dbReference>
<evidence type="ECO:0000313" key="12">
    <source>
        <dbReference type="RefSeq" id="XP_030982265.1"/>
    </source>
</evidence>
<dbReference type="Proteomes" id="UP000515153">
    <property type="component" value="Chromosome I"/>
</dbReference>
<dbReference type="GO" id="GO:0003723">
    <property type="term" value="F:RNA binding"/>
    <property type="evidence" value="ECO:0007669"/>
    <property type="project" value="InterPro"/>
</dbReference>
<dbReference type="Pfam" id="PF00333">
    <property type="entry name" value="Ribosomal_S5"/>
    <property type="match status" value="1"/>
</dbReference>
<accession>A0A6P8B540</accession>
<reference evidence="12" key="3">
    <citation type="submission" date="2025-08" db="UniProtKB">
        <authorList>
            <consortium name="RefSeq"/>
        </authorList>
    </citation>
    <scope>IDENTIFICATION</scope>
    <source>
        <strain evidence="12">NI907</strain>
    </source>
</reference>
<feature type="domain" description="S5 DRBM" evidence="10">
    <location>
        <begin position="280"/>
        <end position="343"/>
    </location>
</feature>
<evidence type="ECO:0000256" key="7">
    <source>
        <dbReference type="ARBA" id="ARBA00039335"/>
    </source>
</evidence>
<dbReference type="PANTHER" id="PTHR48277">
    <property type="entry name" value="MITOCHONDRIAL RIBOSOMAL PROTEIN S5"/>
    <property type="match status" value="1"/>
</dbReference>
<dbReference type="PANTHER" id="PTHR48277:SF1">
    <property type="entry name" value="MITOCHONDRIAL RIBOSOMAL PROTEIN S5"/>
    <property type="match status" value="1"/>
</dbReference>
<dbReference type="SUPFAM" id="SSF54211">
    <property type="entry name" value="Ribosomal protein S5 domain 2-like"/>
    <property type="match status" value="1"/>
</dbReference>
<dbReference type="InterPro" id="IPR005324">
    <property type="entry name" value="Ribosomal_uS5_C"/>
</dbReference>
<dbReference type="SUPFAM" id="SSF54768">
    <property type="entry name" value="dsRNA-binding domain-like"/>
    <property type="match status" value="1"/>
</dbReference>
<comment type="similarity">
    <text evidence="2 9">Belongs to the universal ribosomal protein uS5 family.</text>
</comment>
<comment type="function">
    <text evidence="6">Component of the mitochondrial ribosome (mitoribosome), a dedicated translation machinery responsible for the synthesis of mitochondrial genome-encoded proteins, including at least some of the essential transmembrane subunits of the mitochondrial respiratory chain. The mitoribosomes are attached to the mitochondrial inner membrane and translation products are cotranslationally integrated into the membrane.</text>
</comment>
<dbReference type="GO" id="GO:0006412">
    <property type="term" value="P:translation"/>
    <property type="evidence" value="ECO:0007669"/>
    <property type="project" value="InterPro"/>
</dbReference>
<dbReference type="GO" id="GO:0003735">
    <property type="term" value="F:structural constituent of ribosome"/>
    <property type="evidence" value="ECO:0007669"/>
    <property type="project" value="UniProtKB-UniRule"/>
</dbReference>
<name>A0A6P8B540_PYRGI</name>
<protein>
    <recommendedName>
        <fullName evidence="7">Small ribosomal subunit protein uS5m</fullName>
    </recommendedName>
</protein>
<dbReference type="InterPro" id="IPR000851">
    <property type="entry name" value="Ribosomal_uS5"/>
</dbReference>